<proteinExistence type="predicted"/>
<evidence type="ECO:0000313" key="2">
    <source>
        <dbReference type="EMBL" id="CAB5221284.1"/>
    </source>
</evidence>
<sequence length="148" mass="17237">MSDDKNYFSVYIQKFEQHHLEVLRKGIDAELKMMGLINAVKHAEAQYEESQKQVAIQNDMMEQAAALIKNISEEKDTAGEEIIAREKIISEKNTMINDLSDRLVQSENEKDIIIQQVIDLKKQIKDLDNEIKRQNNEMSLMIKEKKTK</sequence>
<keyword evidence="1" id="KW-0175">Coiled coil</keyword>
<gene>
    <name evidence="2" type="ORF">UFOVP247_127</name>
</gene>
<feature type="coiled-coil region" evidence="1">
    <location>
        <begin position="33"/>
        <end position="144"/>
    </location>
</feature>
<dbReference type="EMBL" id="LR798288">
    <property type="protein sequence ID" value="CAB5221284.1"/>
    <property type="molecule type" value="Genomic_DNA"/>
</dbReference>
<evidence type="ECO:0000256" key="1">
    <source>
        <dbReference type="SAM" id="Coils"/>
    </source>
</evidence>
<protein>
    <submittedName>
        <fullName evidence="2">Uncharacterized protein</fullName>
    </submittedName>
</protein>
<name>A0A6J7WYY0_9CAUD</name>
<accession>A0A6J7WYY0</accession>
<reference evidence="2" key="1">
    <citation type="submission" date="2020-05" db="EMBL/GenBank/DDBJ databases">
        <authorList>
            <person name="Chiriac C."/>
            <person name="Salcher M."/>
            <person name="Ghai R."/>
            <person name="Kavagutti S V."/>
        </authorList>
    </citation>
    <scope>NUCLEOTIDE SEQUENCE</scope>
</reference>
<organism evidence="2">
    <name type="scientific">uncultured Caudovirales phage</name>
    <dbReference type="NCBI Taxonomy" id="2100421"/>
    <lineage>
        <taxon>Viruses</taxon>
        <taxon>Duplodnaviria</taxon>
        <taxon>Heunggongvirae</taxon>
        <taxon>Uroviricota</taxon>
        <taxon>Caudoviricetes</taxon>
        <taxon>Peduoviridae</taxon>
        <taxon>Maltschvirus</taxon>
        <taxon>Maltschvirus maltsch</taxon>
    </lineage>
</organism>